<dbReference type="Proteomes" id="UP000093053">
    <property type="component" value="Chromosome"/>
</dbReference>
<dbReference type="InterPro" id="IPR035437">
    <property type="entry name" value="SNase_OB-fold_sf"/>
</dbReference>
<organism evidence="2 3">
    <name type="scientific">Lentzea guizhouensis</name>
    <dbReference type="NCBI Taxonomy" id="1586287"/>
    <lineage>
        <taxon>Bacteria</taxon>
        <taxon>Bacillati</taxon>
        <taxon>Actinomycetota</taxon>
        <taxon>Actinomycetes</taxon>
        <taxon>Pseudonocardiales</taxon>
        <taxon>Pseudonocardiaceae</taxon>
        <taxon>Lentzea</taxon>
    </lineage>
</organism>
<evidence type="ECO:0000313" key="2">
    <source>
        <dbReference type="EMBL" id="ANZ40299.1"/>
    </source>
</evidence>
<dbReference type="EMBL" id="CP016793">
    <property type="protein sequence ID" value="ANZ40299.1"/>
    <property type="molecule type" value="Genomic_DNA"/>
</dbReference>
<reference evidence="2 3" key="1">
    <citation type="submission" date="2016-07" db="EMBL/GenBank/DDBJ databases">
        <title>Complete genome sequence of the Lentzea guizhouensis DHS C013.</title>
        <authorList>
            <person name="Cao C."/>
        </authorList>
    </citation>
    <scope>NUCLEOTIDE SEQUENCE [LARGE SCALE GENOMIC DNA]</scope>
    <source>
        <strain evidence="2 3">DHS C013</strain>
    </source>
</reference>
<dbReference type="AlphaFoldDB" id="A0A1B2HRF6"/>
<sequence>MVSDRPFVHEITRRSKAGTPLPSTAESVVQQARAGVVRRLWWRSSQSARLAIGCLGVCTALATTGAAGFGAAGQPQDGGGPGAAGHRGDSFEVTVQSVSDVDLFEGAEPVTGHVVRARVAGLRPVTACWPARSRAVAQELLQGTKVRVVARNDDTSGADRMLVDVQLPDGTDYARSVVDRGVVPVDCAPVPVTTTVPSSLAPSTTSAPARTTTTPVTTTESSAPPSTTSSSPAPDEEWHDDRLGKPCLLPGARRTTREGNEMVCARNDRNQLRWHRAG</sequence>
<proteinExistence type="predicted"/>
<gene>
    <name evidence="2" type="ORF">BBK82_33995</name>
</gene>
<name>A0A1B2HRF6_9PSEU</name>
<dbReference type="Gene3D" id="2.40.50.90">
    <property type="match status" value="1"/>
</dbReference>
<feature type="region of interest" description="Disordered" evidence="1">
    <location>
        <begin position="192"/>
        <end position="262"/>
    </location>
</feature>
<evidence type="ECO:0000256" key="1">
    <source>
        <dbReference type="SAM" id="MobiDB-lite"/>
    </source>
</evidence>
<feature type="region of interest" description="Disordered" evidence="1">
    <location>
        <begin position="1"/>
        <end position="24"/>
    </location>
</feature>
<feature type="compositionally biased region" description="Basic and acidic residues" evidence="1">
    <location>
        <begin position="1"/>
        <end position="13"/>
    </location>
</feature>
<evidence type="ECO:0000313" key="3">
    <source>
        <dbReference type="Proteomes" id="UP000093053"/>
    </source>
</evidence>
<dbReference type="STRING" id="1586287.BBK82_33995"/>
<accession>A0A1B2HRF6</accession>
<dbReference type="KEGG" id="led:BBK82_33995"/>
<keyword evidence="3" id="KW-1185">Reference proteome</keyword>
<protein>
    <submittedName>
        <fullName evidence="2">Uncharacterized protein</fullName>
    </submittedName>
</protein>
<feature type="compositionally biased region" description="Low complexity" evidence="1">
    <location>
        <begin position="192"/>
        <end position="233"/>
    </location>
</feature>